<keyword evidence="1" id="KW-0472">Membrane</keyword>
<gene>
    <name evidence="2" type="ORF">FB467_2548</name>
</gene>
<protein>
    <submittedName>
        <fullName evidence="2">Putative membrane protein YczE</fullName>
    </submittedName>
</protein>
<feature type="transmembrane region" description="Helical" evidence="1">
    <location>
        <begin position="126"/>
        <end position="148"/>
    </location>
</feature>
<comment type="caution">
    <text evidence="2">The sequence shown here is derived from an EMBL/GenBank/DDBJ whole genome shotgun (WGS) entry which is preliminary data.</text>
</comment>
<name>A0A542YTI0_9MICO</name>
<dbReference type="PANTHER" id="PTHR40078">
    <property type="entry name" value="INTEGRAL MEMBRANE PROTEIN-RELATED"/>
    <property type="match status" value="1"/>
</dbReference>
<evidence type="ECO:0000313" key="3">
    <source>
        <dbReference type="Proteomes" id="UP000319516"/>
    </source>
</evidence>
<dbReference type="PANTHER" id="PTHR40078:SF1">
    <property type="entry name" value="INTEGRAL MEMBRANE PROTEIN"/>
    <property type="match status" value="1"/>
</dbReference>
<dbReference type="AlphaFoldDB" id="A0A542YTI0"/>
<keyword evidence="1" id="KW-1133">Transmembrane helix</keyword>
<evidence type="ECO:0000313" key="2">
    <source>
        <dbReference type="EMBL" id="TQL51402.1"/>
    </source>
</evidence>
<keyword evidence="3" id="KW-1185">Reference proteome</keyword>
<dbReference type="Proteomes" id="UP000319516">
    <property type="component" value="Unassembled WGS sequence"/>
</dbReference>
<keyword evidence="1" id="KW-0812">Transmembrane</keyword>
<dbReference type="Pfam" id="PF19700">
    <property type="entry name" value="DUF6198"/>
    <property type="match status" value="1"/>
</dbReference>
<sequence>MPVAEEHQDHTEALGLRRMTPAQQLRAGRLPRRLVQLFVGLTLFGLSMAMLIRAGLGMIPWDVLHFGLARHLPLSFGVIVILLSVVVLLLWIPLREMPGLGTVANALWVGVAADLSLALLPELTRLPAQVGLMAGGIVLNAVATGLYIGAQLGPGPRDGLMTGLPRVIPLSLRTIRTGIEVVVVLLGWLLGGVVGVGTVLFAISIGPLTQFFLPHLVIRLPEGPGTPEDQPPQVAI</sequence>
<proteinExistence type="predicted"/>
<accession>A0A542YTI0</accession>
<feature type="transmembrane region" description="Helical" evidence="1">
    <location>
        <begin position="99"/>
        <end position="120"/>
    </location>
</feature>
<dbReference type="InterPro" id="IPR038750">
    <property type="entry name" value="YczE/YyaS-like"/>
</dbReference>
<feature type="transmembrane region" description="Helical" evidence="1">
    <location>
        <begin position="72"/>
        <end position="92"/>
    </location>
</feature>
<reference evidence="2 3" key="1">
    <citation type="submission" date="2019-06" db="EMBL/GenBank/DDBJ databases">
        <title>Sequencing the genomes of 1000 actinobacteria strains.</title>
        <authorList>
            <person name="Klenk H.-P."/>
        </authorList>
    </citation>
    <scope>NUCLEOTIDE SEQUENCE [LARGE SCALE GENOMIC DNA]</scope>
    <source>
        <strain evidence="2 3">DSM 12335</strain>
    </source>
</reference>
<feature type="transmembrane region" description="Helical" evidence="1">
    <location>
        <begin position="34"/>
        <end position="52"/>
    </location>
</feature>
<organism evidence="2 3">
    <name type="scientific">Ornithinicoccus hortensis</name>
    <dbReference type="NCBI Taxonomy" id="82346"/>
    <lineage>
        <taxon>Bacteria</taxon>
        <taxon>Bacillati</taxon>
        <taxon>Actinomycetota</taxon>
        <taxon>Actinomycetes</taxon>
        <taxon>Micrococcales</taxon>
        <taxon>Intrasporangiaceae</taxon>
        <taxon>Ornithinicoccus</taxon>
    </lineage>
</organism>
<dbReference type="EMBL" id="VFOP01000001">
    <property type="protein sequence ID" value="TQL51402.1"/>
    <property type="molecule type" value="Genomic_DNA"/>
</dbReference>
<feature type="transmembrane region" description="Helical" evidence="1">
    <location>
        <begin position="181"/>
        <end position="205"/>
    </location>
</feature>
<evidence type="ECO:0000256" key="1">
    <source>
        <dbReference type="SAM" id="Phobius"/>
    </source>
</evidence>